<evidence type="ECO:0000313" key="5">
    <source>
        <dbReference type="EMBL" id="MCR9014769.1"/>
    </source>
</evidence>
<evidence type="ECO:0000256" key="2">
    <source>
        <dbReference type="PIRSR" id="PIRSR620019-1"/>
    </source>
</evidence>
<evidence type="ECO:0000259" key="4">
    <source>
        <dbReference type="Pfam" id="PF17836"/>
    </source>
</evidence>
<accession>A0A9X2P2J0</accession>
<dbReference type="EMBL" id="JANSUY010000003">
    <property type="protein sequence ID" value="MCR9014769.1"/>
    <property type="molecule type" value="Genomic_DNA"/>
</dbReference>
<dbReference type="Proteomes" id="UP001142175">
    <property type="component" value="Unassembled WGS sequence"/>
</dbReference>
<dbReference type="InterPro" id="IPR041561">
    <property type="entry name" value="PglD_N"/>
</dbReference>
<dbReference type="InterPro" id="IPR011004">
    <property type="entry name" value="Trimer_LpxA-like_sf"/>
</dbReference>
<organism evidence="5 6">
    <name type="scientific">Aquiflexum gelatinilyticum</name>
    <dbReference type="NCBI Taxonomy" id="2961943"/>
    <lineage>
        <taxon>Bacteria</taxon>
        <taxon>Pseudomonadati</taxon>
        <taxon>Bacteroidota</taxon>
        <taxon>Cytophagia</taxon>
        <taxon>Cytophagales</taxon>
        <taxon>Cyclobacteriaceae</taxon>
        <taxon>Aquiflexum</taxon>
    </lineage>
</organism>
<comment type="similarity">
    <text evidence="1">Belongs to the transferase hexapeptide repeat family.</text>
</comment>
<dbReference type="Gene3D" id="2.160.10.10">
    <property type="entry name" value="Hexapeptide repeat proteins"/>
    <property type="match status" value="1"/>
</dbReference>
<feature type="site" description="Increases basicity of active site His" evidence="2">
    <location>
        <position position="142"/>
    </location>
</feature>
<feature type="binding site" evidence="3">
    <location>
        <position position="150"/>
    </location>
    <ligand>
        <name>acetyl-CoA</name>
        <dbReference type="ChEBI" id="CHEBI:57288"/>
    </ligand>
</feature>
<dbReference type="Pfam" id="PF17836">
    <property type="entry name" value="PglD_N"/>
    <property type="match status" value="1"/>
</dbReference>
<dbReference type="PANTHER" id="PTHR43300:SF7">
    <property type="entry name" value="UDP-N-ACETYLBACILLOSAMINE N-ACETYLTRANSFERASE"/>
    <property type="match status" value="1"/>
</dbReference>
<feature type="binding site" evidence="3">
    <location>
        <position position="74"/>
    </location>
    <ligand>
        <name>substrate</name>
    </ligand>
</feature>
<dbReference type="RefSeq" id="WP_258422649.1">
    <property type="nucleotide sequence ID" value="NZ_JANSUY010000003.1"/>
</dbReference>
<evidence type="ECO:0000256" key="1">
    <source>
        <dbReference type="ARBA" id="ARBA00007274"/>
    </source>
</evidence>
<dbReference type="InterPro" id="IPR020019">
    <property type="entry name" value="AcTrfase_PglD-like"/>
</dbReference>
<dbReference type="InterPro" id="IPR050179">
    <property type="entry name" value="Trans_hexapeptide_repeat"/>
</dbReference>
<name>A0A9X2P2J0_9BACT</name>
<feature type="binding site" evidence="3">
    <location>
        <begin position="16"/>
        <end position="18"/>
    </location>
    <ligand>
        <name>substrate</name>
    </ligand>
</feature>
<proteinExistence type="inferred from homology"/>
<sequence length="215" mass="22930">MDNPQYLKKIFLIGYSGHAYVVLDSISEQGLTVGGYFAKDYNVDNPYELDFFGDEMAEDVGQILTNHYIFPCIGDNKVRERVIGFIASKGFSQLAIIDKTALVSEKVTIGLSTFVGKNACINSLVKIGKGVIINTGAIIEHECLIGDFSHVAPNATLAGNVTLGKRVFFGVGAVAKQGITIGDNSVIGAGSVVISDIPANEVWAGNPARKMKELG</sequence>
<dbReference type="Pfam" id="PF00132">
    <property type="entry name" value="Hexapep"/>
    <property type="match status" value="1"/>
</dbReference>
<feature type="domain" description="PglD N-terminal" evidence="4">
    <location>
        <begin position="9"/>
        <end position="83"/>
    </location>
</feature>
<comment type="caution">
    <text evidence="5">The sequence shown here is derived from an EMBL/GenBank/DDBJ whole genome shotgun (WGS) entry which is preliminary data.</text>
</comment>
<dbReference type="Gene3D" id="3.40.50.20">
    <property type="match status" value="1"/>
</dbReference>
<evidence type="ECO:0000313" key="6">
    <source>
        <dbReference type="Proteomes" id="UP001142175"/>
    </source>
</evidence>
<feature type="active site" description="Proton acceptor" evidence="2">
    <location>
        <position position="141"/>
    </location>
</feature>
<dbReference type="SUPFAM" id="SSF51161">
    <property type="entry name" value="Trimeric LpxA-like enzymes"/>
    <property type="match status" value="1"/>
</dbReference>
<gene>
    <name evidence="5" type="ORF">NU887_06945</name>
</gene>
<dbReference type="CDD" id="cd03360">
    <property type="entry name" value="LbH_AT_putative"/>
    <property type="match status" value="1"/>
</dbReference>
<protein>
    <submittedName>
        <fullName evidence="5">Acetyltransferase</fullName>
    </submittedName>
</protein>
<dbReference type="PANTHER" id="PTHR43300">
    <property type="entry name" value="ACETYLTRANSFERASE"/>
    <property type="match status" value="1"/>
</dbReference>
<keyword evidence="6" id="KW-1185">Reference proteome</keyword>
<dbReference type="NCBIfam" id="TIGR03570">
    <property type="entry name" value="NeuD_NnaD"/>
    <property type="match status" value="1"/>
</dbReference>
<dbReference type="Pfam" id="PF14602">
    <property type="entry name" value="Hexapep_2"/>
    <property type="match status" value="1"/>
</dbReference>
<dbReference type="InterPro" id="IPR001451">
    <property type="entry name" value="Hexapep"/>
</dbReference>
<evidence type="ECO:0000256" key="3">
    <source>
        <dbReference type="PIRSR" id="PIRSR620019-2"/>
    </source>
</evidence>
<reference evidence="5" key="1">
    <citation type="submission" date="2022-08" db="EMBL/GenBank/DDBJ databases">
        <authorList>
            <person name="Zhang D."/>
        </authorList>
    </citation>
    <scope>NUCLEOTIDE SEQUENCE</scope>
    <source>
        <strain evidence="5">XJ19-11</strain>
    </source>
</reference>
<dbReference type="AlphaFoldDB" id="A0A9X2P2J0"/>